<protein>
    <submittedName>
        <fullName evidence="3">Uncharacterized protein</fullName>
    </submittedName>
</protein>
<feature type="region of interest" description="Disordered" evidence="1">
    <location>
        <begin position="82"/>
        <end position="103"/>
    </location>
</feature>
<keyword evidence="2" id="KW-1133">Transmembrane helix</keyword>
<organism evidence="3">
    <name type="scientific">Schizaphis graminum</name>
    <name type="common">Green bug aphid</name>
    <dbReference type="NCBI Taxonomy" id="13262"/>
    <lineage>
        <taxon>Eukaryota</taxon>
        <taxon>Metazoa</taxon>
        <taxon>Ecdysozoa</taxon>
        <taxon>Arthropoda</taxon>
        <taxon>Hexapoda</taxon>
        <taxon>Insecta</taxon>
        <taxon>Pterygota</taxon>
        <taxon>Neoptera</taxon>
        <taxon>Paraneoptera</taxon>
        <taxon>Hemiptera</taxon>
        <taxon>Sternorrhyncha</taxon>
        <taxon>Aphidomorpha</taxon>
        <taxon>Aphidoidea</taxon>
        <taxon>Aphididae</taxon>
        <taxon>Aphidini</taxon>
        <taxon>Schizaphis</taxon>
    </lineage>
</organism>
<evidence type="ECO:0000256" key="2">
    <source>
        <dbReference type="SAM" id="Phobius"/>
    </source>
</evidence>
<proteinExistence type="predicted"/>
<dbReference type="AlphaFoldDB" id="A0A2S2NVG4"/>
<dbReference type="EMBL" id="GGMR01008423">
    <property type="protein sequence ID" value="MBY21042.1"/>
    <property type="molecule type" value="Transcribed_RNA"/>
</dbReference>
<keyword evidence="2" id="KW-0812">Transmembrane</keyword>
<sequence length="103" mass="12090">MYNIQYYYHNIIVYIFYHIIYNNIMPCTRTITGIVHSAQSSTTILLRTHALVCSKTNRKEQFSFQSRAHLRSALHVTRRLAEMRRSGAPSPRRPAVRQAPREL</sequence>
<reference evidence="3" key="1">
    <citation type="submission" date="2018-04" db="EMBL/GenBank/DDBJ databases">
        <title>Transcriptome of Schizaphis graminum biotype I.</title>
        <authorList>
            <person name="Scully E.D."/>
            <person name="Geib S.M."/>
            <person name="Palmer N.A."/>
            <person name="Koch K."/>
            <person name="Bradshaw J."/>
            <person name="Heng-Moss T."/>
            <person name="Sarath G."/>
        </authorList>
    </citation>
    <scope>NUCLEOTIDE SEQUENCE</scope>
</reference>
<accession>A0A2S2NVG4</accession>
<name>A0A2S2NVG4_SCHGA</name>
<evidence type="ECO:0000313" key="3">
    <source>
        <dbReference type="EMBL" id="MBY21042.1"/>
    </source>
</evidence>
<evidence type="ECO:0000256" key="1">
    <source>
        <dbReference type="SAM" id="MobiDB-lite"/>
    </source>
</evidence>
<gene>
    <name evidence="3" type="ORF">g.108963</name>
</gene>
<keyword evidence="2" id="KW-0472">Membrane</keyword>
<feature type="transmembrane region" description="Helical" evidence="2">
    <location>
        <begin position="6"/>
        <end position="24"/>
    </location>
</feature>